<proteinExistence type="inferred from homology"/>
<keyword evidence="5" id="KW-0496">Mitochondrion</keyword>
<dbReference type="NCBIfam" id="NF002270">
    <property type="entry name" value="PRK01202.1"/>
    <property type="match status" value="1"/>
</dbReference>
<dbReference type="PROSITE" id="PS00189">
    <property type="entry name" value="LIPOYL"/>
    <property type="match status" value="1"/>
</dbReference>
<dbReference type="InterPro" id="IPR002930">
    <property type="entry name" value="GCV_H"/>
</dbReference>
<comment type="function">
    <text evidence="5">The H protein shuttles the methylamine group of glycine from the P protein to the T protein.</text>
</comment>
<gene>
    <name evidence="7" type="primary">GCV3</name>
    <name evidence="7" type="ORF">C6P45_003305</name>
</gene>
<dbReference type="PANTHER" id="PTHR11715">
    <property type="entry name" value="GLYCINE CLEAVAGE SYSTEM H PROTEIN"/>
    <property type="match status" value="1"/>
</dbReference>
<dbReference type="NCBIfam" id="TIGR00527">
    <property type="entry name" value="gcvH"/>
    <property type="match status" value="1"/>
</dbReference>
<dbReference type="GO" id="GO:0019464">
    <property type="term" value="P:glycine decarboxylation via glycine cleavage system"/>
    <property type="evidence" value="ECO:0007669"/>
    <property type="project" value="UniProtKB-UniRule"/>
</dbReference>
<evidence type="ECO:0000256" key="5">
    <source>
        <dbReference type="RuleBase" id="RU364055"/>
    </source>
</evidence>
<evidence type="ECO:0000259" key="6">
    <source>
        <dbReference type="PROSITE" id="PS50968"/>
    </source>
</evidence>
<organism evidence="7 8">
    <name type="scientific">Maudiozyma exigua</name>
    <name type="common">Yeast</name>
    <name type="synonym">Kazachstania exigua</name>
    <dbReference type="NCBI Taxonomy" id="34358"/>
    <lineage>
        <taxon>Eukaryota</taxon>
        <taxon>Fungi</taxon>
        <taxon>Dikarya</taxon>
        <taxon>Ascomycota</taxon>
        <taxon>Saccharomycotina</taxon>
        <taxon>Saccharomycetes</taxon>
        <taxon>Saccharomycetales</taxon>
        <taxon>Saccharomycetaceae</taxon>
        <taxon>Maudiozyma</taxon>
    </lineage>
</organism>
<name>A0A9P7BB34_MAUEX</name>
<evidence type="ECO:0000313" key="8">
    <source>
        <dbReference type="Proteomes" id="UP000750334"/>
    </source>
</evidence>
<dbReference type="AlphaFoldDB" id="A0A9P7BB34"/>
<keyword evidence="8" id="KW-1185">Reference proteome</keyword>
<dbReference type="InterPro" id="IPR011053">
    <property type="entry name" value="Single_hybrid_motif"/>
</dbReference>
<keyword evidence="2 4" id="KW-0450">Lipoyl</keyword>
<dbReference type="InterPro" id="IPR033753">
    <property type="entry name" value="GCV_H/Fam206"/>
</dbReference>
<protein>
    <recommendedName>
        <fullName evidence="5">Glycine cleavage system H protein</fullName>
    </recommendedName>
</protein>
<dbReference type="InterPro" id="IPR000089">
    <property type="entry name" value="Biotin_lipoyl"/>
</dbReference>
<evidence type="ECO:0000256" key="2">
    <source>
        <dbReference type="ARBA" id="ARBA00022823"/>
    </source>
</evidence>
<accession>A0A9P7BB34</accession>
<dbReference type="EMBL" id="PUHR01000033">
    <property type="protein sequence ID" value="KAG0669785.1"/>
    <property type="molecule type" value="Genomic_DNA"/>
</dbReference>
<evidence type="ECO:0000256" key="3">
    <source>
        <dbReference type="ARBA" id="ARBA00022946"/>
    </source>
</evidence>
<feature type="domain" description="Lipoyl-binding" evidence="6">
    <location>
        <begin position="73"/>
        <end position="155"/>
    </location>
</feature>
<sequence>MLNRTITRTVYRATTTRSAIAPTYRLFLRAQSTSHGNNHLNKDELPFKFSSTGPKLVKYSKDHEWLAMHNDGTTFIGITDYAAAALGDATYIELPEPNTVVEAGESIGSVESVKSASEVYAPVSGAVLEAHTELESHADYINSDPMGKGWIAKLMINEAANKDYLDELFTLEQYEKFLKSDE</sequence>
<dbReference type="GO" id="GO:0005960">
    <property type="term" value="C:glycine cleavage complex"/>
    <property type="evidence" value="ECO:0007669"/>
    <property type="project" value="UniProtKB-UniRule"/>
</dbReference>
<dbReference type="Proteomes" id="UP000750334">
    <property type="component" value="Unassembled WGS sequence"/>
</dbReference>
<dbReference type="Pfam" id="PF01597">
    <property type="entry name" value="GCV_H"/>
    <property type="match status" value="1"/>
</dbReference>
<comment type="caution">
    <text evidence="7">The sequence shown here is derived from an EMBL/GenBank/DDBJ whole genome shotgun (WGS) entry which is preliminary data.</text>
</comment>
<dbReference type="GO" id="GO:0009249">
    <property type="term" value="P:protein lipoylation"/>
    <property type="evidence" value="ECO:0007669"/>
    <property type="project" value="TreeGrafter"/>
</dbReference>
<dbReference type="SUPFAM" id="SSF51230">
    <property type="entry name" value="Single hybrid motif"/>
    <property type="match status" value="1"/>
</dbReference>
<dbReference type="HAMAP" id="MF_00272">
    <property type="entry name" value="GcvH"/>
    <property type="match status" value="1"/>
</dbReference>
<dbReference type="Gene3D" id="2.40.50.100">
    <property type="match status" value="1"/>
</dbReference>
<dbReference type="PANTHER" id="PTHR11715:SF3">
    <property type="entry name" value="GLYCINE CLEAVAGE SYSTEM H PROTEIN-RELATED"/>
    <property type="match status" value="1"/>
</dbReference>
<keyword evidence="3 5" id="KW-0809">Transit peptide</keyword>
<dbReference type="GO" id="GO:0005739">
    <property type="term" value="C:mitochondrion"/>
    <property type="evidence" value="ECO:0007669"/>
    <property type="project" value="UniProtKB-SubCell"/>
</dbReference>
<evidence type="ECO:0000256" key="4">
    <source>
        <dbReference type="PIRSR" id="PIRSR617453-50"/>
    </source>
</evidence>
<dbReference type="InterPro" id="IPR003016">
    <property type="entry name" value="2-oxoA_DH_lipoyl-BS"/>
</dbReference>
<dbReference type="CDD" id="cd06848">
    <property type="entry name" value="GCS_H"/>
    <property type="match status" value="1"/>
</dbReference>
<dbReference type="InterPro" id="IPR017453">
    <property type="entry name" value="GCV_H_sub"/>
</dbReference>
<comment type="subcellular location">
    <subcellularLocation>
        <location evidence="5">Mitochondrion</location>
    </subcellularLocation>
</comment>
<dbReference type="OrthoDB" id="10264154at2759"/>
<comment type="similarity">
    <text evidence="1 5">Belongs to the GcvH family.</text>
</comment>
<comment type="cofactor">
    <cofactor evidence="5">
        <name>(R)-lipoate</name>
        <dbReference type="ChEBI" id="CHEBI:83088"/>
    </cofactor>
    <text evidence="5">Binds 1 lipoyl cofactor covalently.</text>
</comment>
<comment type="subunit">
    <text evidence="5">The glycine cleavage system is composed of four proteins: P, T, L and H.</text>
</comment>
<evidence type="ECO:0000256" key="1">
    <source>
        <dbReference type="ARBA" id="ARBA00009249"/>
    </source>
</evidence>
<evidence type="ECO:0000313" key="7">
    <source>
        <dbReference type="EMBL" id="KAG0669785.1"/>
    </source>
</evidence>
<feature type="modified residue" description="N6-lipoyllysine" evidence="4">
    <location>
        <position position="114"/>
    </location>
</feature>
<reference evidence="7 8" key="1">
    <citation type="submission" date="2020-11" db="EMBL/GenBank/DDBJ databases">
        <title>Kefir isolates.</title>
        <authorList>
            <person name="Marcisauskas S."/>
            <person name="Kim Y."/>
            <person name="Blasche S."/>
        </authorList>
    </citation>
    <scope>NUCLEOTIDE SEQUENCE [LARGE SCALE GENOMIC DNA]</scope>
    <source>
        <strain evidence="7 8">OG2</strain>
    </source>
</reference>
<dbReference type="PROSITE" id="PS50968">
    <property type="entry name" value="BIOTINYL_LIPOYL"/>
    <property type="match status" value="1"/>
</dbReference>